<dbReference type="OMA" id="KCATEFE"/>
<evidence type="ECO:0000256" key="5">
    <source>
        <dbReference type="ARBA" id="ARBA00023010"/>
    </source>
</evidence>
<evidence type="ECO:0000256" key="8">
    <source>
        <dbReference type="ARBA" id="ARBA00023284"/>
    </source>
</evidence>
<dbReference type="PANTHER" id="PTHR21622">
    <property type="entry name" value="COILED-COIL-HELIX-COILED-COIL-HELIX DOMAIN CONTAINING 4"/>
    <property type="match status" value="1"/>
</dbReference>
<dbReference type="Proteomes" id="UP000031668">
    <property type="component" value="Unassembled WGS sequence"/>
</dbReference>
<evidence type="ECO:0000256" key="3">
    <source>
        <dbReference type="ARBA" id="ARBA00022927"/>
    </source>
</evidence>
<keyword evidence="7" id="KW-1015">Disulfide bond</keyword>
<dbReference type="PANTHER" id="PTHR21622:SF0">
    <property type="entry name" value="COILED-COIL-HELIX-COILED-COIL-HELIX DOMAIN CONTAINING 4"/>
    <property type="match status" value="1"/>
</dbReference>
<name>A0A0C2MP30_THEKT</name>
<evidence type="ECO:0000256" key="6">
    <source>
        <dbReference type="ARBA" id="ARBA00023128"/>
    </source>
</evidence>
<keyword evidence="8" id="KW-0676">Redox-active center</keyword>
<protein>
    <submittedName>
        <fullName evidence="9">Mitochondrial intermembrane space import and assembly protein 40-B</fullName>
    </submittedName>
</protein>
<evidence type="ECO:0000256" key="1">
    <source>
        <dbReference type="ARBA" id="ARBA00004173"/>
    </source>
</evidence>
<gene>
    <name evidence="9" type="ORF">RF11_02225</name>
</gene>
<accession>A0A0C2MP30</accession>
<dbReference type="Gene3D" id="1.10.287.2900">
    <property type="match status" value="1"/>
</dbReference>
<keyword evidence="6" id="KW-0496">Mitochondrion</keyword>
<proteinExistence type="predicted"/>
<keyword evidence="10" id="KW-1185">Reference proteome</keyword>
<dbReference type="GO" id="GO:0045041">
    <property type="term" value="P:protein import into mitochondrial intermembrane space"/>
    <property type="evidence" value="ECO:0007669"/>
    <property type="project" value="InterPro"/>
</dbReference>
<dbReference type="PROSITE" id="PS51808">
    <property type="entry name" value="CHCH"/>
    <property type="match status" value="1"/>
</dbReference>
<keyword evidence="3" id="KW-0653">Protein transport</keyword>
<dbReference type="OrthoDB" id="7481291at2759"/>
<reference evidence="9 10" key="1">
    <citation type="journal article" date="2014" name="Genome Biol. Evol.">
        <title>The genome of the myxosporean Thelohanellus kitauei shows adaptations to nutrient acquisition within its fish host.</title>
        <authorList>
            <person name="Yang Y."/>
            <person name="Xiong J."/>
            <person name="Zhou Z."/>
            <person name="Huo F."/>
            <person name="Miao W."/>
            <person name="Ran C."/>
            <person name="Liu Y."/>
            <person name="Zhang J."/>
            <person name="Feng J."/>
            <person name="Wang M."/>
            <person name="Wang M."/>
            <person name="Wang L."/>
            <person name="Yao B."/>
        </authorList>
    </citation>
    <scope>NUCLEOTIDE SEQUENCE [LARGE SCALE GENOMIC DNA]</scope>
    <source>
        <strain evidence="9">Wuqing</strain>
    </source>
</reference>
<dbReference type="GO" id="GO:0015035">
    <property type="term" value="F:protein-disulfide reductase activity"/>
    <property type="evidence" value="ECO:0007669"/>
    <property type="project" value="InterPro"/>
</dbReference>
<organism evidence="9 10">
    <name type="scientific">Thelohanellus kitauei</name>
    <name type="common">Myxosporean</name>
    <dbReference type="NCBI Taxonomy" id="669202"/>
    <lineage>
        <taxon>Eukaryota</taxon>
        <taxon>Metazoa</taxon>
        <taxon>Cnidaria</taxon>
        <taxon>Myxozoa</taxon>
        <taxon>Myxosporea</taxon>
        <taxon>Bivalvulida</taxon>
        <taxon>Platysporina</taxon>
        <taxon>Myxobolidae</taxon>
        <taxon>Thelohanellus</taxon>
    </lineage>
</organism>
<keyword evidence="5" id="KW-0811">Translocation</keyword>
<evidence type="ECO:0000256" key="7">
    <source>
        <dbReference type="ARBA" id="ARBA00023157"/>
    </source>
</evidence>
<keyword evidence="2" id="KW-0813">Transport</keyword>
<comment type="subcellular location">
    <subcellularLocation>
        <location evidence="1">Mitochondrion</location>
    </subcellularLocation>
</comment>
<sequence>MLERHMLFDDGKNKMLTLSDEDLATPLKLKFKNGGIINPDGSVNWDCPCLGGLPNSECGQQFRAAITCLINNKENDDVMKCATEFENMAECWKAHPELLPSHSK</sequence>
<keyword evidence="4" id="KW-0560">Oxidoreductase</keyword>
<evidence type="ECO:0000256" key="2">
    <source>
        <dbReference type="ARBA" id="ARBA00022448"/>
    </source>
</evidence>
<dbReference type="AlphaFoldDB" id="A0A0C2MP30"/>
<dbReference type="InterPro" id="IPR039289">
    <property type="entry name" value="CHCHD4"/>
</dbReference>
<dbReference type="EMBL" id="JWZT01004669">
    <property type="protein sequence ID" value="KII63416.1"/>
    <property type="molecule type" value="Genomic_DNA"/>
</dbReference>
<comment type="caution">
    <text evidence="9">The sequence shown here is derived from an EMBL/GenBank/DDBJ whole genome shotgun (WGS) entry which is preliminary data.</text>
</comment>
<dbReference type="GO" id="GO:0005758">
    <property type="term" value="C:mitochondrial intermembrane space"/>
    <property type="evidence" value="ECO:0007669"/>
    <property type="project" value="TreeGrafter"/>
</dbReference>
<evidence type="ECO:0000256" key="4">
    <source>
        <dbReference type="ARBA" id="ARBA00023002"/>
    </source>
</evidence>
<evidence type="ECO:0000313" key="9">
    <source>
        <dbReference type="EMBL" id="KII63416.1"/>
    </source>
</evidence>
<evidence type="ECO:0000313" key="10">
    <source>
        <dbReference type="Proteomes" id="UP000031668"/>
    </source>
</evidence>